<evidence type="ECO:0000313" key="3">
    <source>
        <dbReference type="EMBL" id="EGZ08851.1"/>
    </source>
</evidence>
<dbReference type="Proteomes" id="UP000002640">
    <property type="component" value="Unassembled WGS sequence"/>
</dbReference>
<organism evidence="3 4">
    <name type="scientific">Phytophthora sojae (strain P6497)</name>
    <name type="common">Soybean stem and root rot agent</name>
    <name type="synonym">Phytophthora megasperma f. sp. glycines</name>
    <dbReference type="NCBI Taxonomy" id="1094619"/>
    <lineage>
        <taxon>Eukaryota</taxon>
        <taxon>Sar</taxon>
        <taxon>Stramenopiles</taxon>
        <taxon>Oomycota</taxon>
        <taxon>Peronosporomycetes</taxon>
        <taxon>Peronosporales</taxon>
        <taxon>Peronosporaceae</taxon>
        <taxon>Phytophthora</taxon>
    </lineage>
</organism>
<feature type="chain" id="PRO_5003472991" evidence="2">
    <location>
        <begin position="26"/>
        <end position="170"/>
    </location>
</feature>
<evidence type="ECO:0000256" key="2">
    <source>
        <dbReference type="SAM" id="SignalP"/>
    </source>
</evidence>
<protein>
    <submittedName>
        <fullName evidence="3">Uncharacterized protein</fullName>
    </submittedName>
</protein>
<evidence type="ECO:0000256" key="1">
    <source>
        <dbReference type="SAM" id="MobiDB-lite"/>
    </source>
</evidence>
<proteinExistence type="predicted"/>
<sequence length="170" mass="17657">MVFIGSSILLVAARTAFALLGHVDAAPCDADNHSKVAAAVQTLHINCASWSAYLASGGVWNCDSTCHDAVINHAHTPPDCTFGGPYGQNCRQVVEGMAKTCGKLSDSEDTTSSGALRTTSSSSTQSTSGFAILAARVHCSLPVRCSCRGKLVGEPRTGTYHPCNNTALGR</sequence>
<keyword evidence="4" id="KW-1185">Reference proteome</keyword>
<dbReference type="InParanoid" id="G5A696"/>
<dbReference type="OMA" id="HINCASW"/>
<keyword evidence="2" id="KW-0732">Signal</keyword>
<dbReference type="KEGG" id="psoj:PHYSODRAFT_524900"/>
<gene>
    <name evidence="3" type="ORF">PHYSODRAFT_524900</name>
</gene>
<evidence type="ECO:0000313" key="4">
    <source>
        <dbReference type="Proteomes" id="UP000002640"/>
    </source>
</evidence>
<feature type="signal peptide" evidence="2">
    <location>
        <begin position="1"/>
        <end position="25"/>
    </location>
</feature>
<dbReference type="RefSeq" id="XP_009535484.1">
    <property type="nucleotide sequence ID" value="XM_009537189.1"/>
</dbReference>
<feature type="region of interest" description="Disordered" evidence="1">
    <location>
        <begin position="103"/>
        <end position="124"/>
    </location>
</feature>
<feature type="compositionally biased region" description="Low complexity" evidence="1">
    <location>
        <begin position="110"/>
        <end position="124"/>
    </location>
</feature>
<dbReference type="GeneID" id="20660815"/>
<reference evidence="3 4" key="1">
    <citation type="journal article" date="2006" name="Science">
        <title>Phytophthora genome sequences uncover evolutionary origins and mechanisms of pathogenesis.</title>
        <authorList>
            <person name="Tyler B.M."/>
            <person name="Tripathy S."/>
            <person name="Zhang X."/>
            <person name="Dehal P."/>
            <person name="Jiang R.H."/>
            <person name="Aerts A."/>
            <person name="Arredondo F.D."/>
            <person name="Baxter L."/>
            <person name="Bensasson D."/>
            <person name="Beynon J.L."/>
            <person name="Chapman J."/>
            <person name="Damasceno C.M."/>
            <person name="Dorrance A.E."/>
            <person name="Dou D."/>
            <person name="Dickerman A.W."/>
            <person name="Dubchak I.L."/>
            <person name="Garbelotto M."/>
            <person name="Gijzen M."/>
            <person name="Gordon S.G."/>
            <person name="Govers F."/>
            <person name="Grunwald N.J."/>
            <person name="Huang W."/>
            <person name="Ivors K.L."/>
            <person name="Jones R.W."/>
            <person name="Kamoun S."/>
            <person name="Krampis K."/>
            <person name="Lamour K.H."/>
            <person name="Lee M.K."/>
            <person name="McDonald W.H."/>
            <person name="Medina M."/>
            <person name="Meijer H.J."/>
            <person name="Nordberg E.K."/>
            <person name="Maclean D.J."/>
            <person name="Ospina-Giraldo M.D."/>
            <person name="Morris P.F."/>
            <person name="Phuntumart V."/>
            <person name="Putnam N.H."/>
            <person name="Rash S."/>
            <person name="Rose J.K."/>
            <person name="Sakihama Y."/>
            <person name="Salamov A.A."/>
            <person name="Savidor A."/>
            <person name="Scheuring C.F."/>
            <person name="Smith B.M."/>
            <person name="Sobral B.W."/>
            <person name="Terry A."/>
            <person name="Torto-Alalibo T.A."/>
            <person name="Win J."/>
            <person name="Xu Z."/>
            <person name="Zhang H."/>
            <person name="Grigoriev I.V."/>
            <person name="Rokhsar D.S."/>
            <person name="Boore J.L."/>
        </authorList>
    </citation>
    <scope>NUCLEOTIDE SEQUENCE [LARGE SCALE GENOMIC DNA]</scope>
    <source>
        <strain evidence="3 4">P6497</strain>
    </source>
</reference>
<dbReference type="AlphaFoldDB" id="G5A696"/>
<accession>G5A696</accession>
<dbReference type="EMBL" id="JH159160">
    <property type="protein sequence ID" value="EGZ08851.1"/>
    <property type="molecule type" value="Genomic_DNA"/>
</dbReference>
<name>G5A696_PHYSP</name>